<dbReference type="AlphaFoldDB" id="A0A450T2U7"/>
<evidence type="ECO:0000256" key="6">
    <source>
        <dbReference type="ARBA" id="ARBA00022989"/>
    </source>
</evidence>
<dbReference type="GO" id="GO:0005524">
    <property type="term" value="F:ATP binding"/>
    <property type="evidence" value="ECO:0007669"/>
    <property type="project" value="UniProtKB-KW"/>
</dbReference>
<keyword evidence="5 11" id="KW-0067">ATP-binding</keyword>
<dbReference type="PROSITE" id="PS50929">
    <property type="entry name" value="ABC_TM1F"/>
    <property type="match status" value="1"/>
</dbReference>
<dbReference type="InterPro" id="IPR027417">
    <property type="entry name" value="P-loop_NTPase"/>
</dbReference>
<dbReference type="InterPro" id="IPR036640">
    <property type="entry name" value="ABC1_TM_sf"/>
</dbReference>
<evidence type="ECO:0000256" key="5">
    <source>
        <dbReference type="ARBA" id="ARBA00022840"/>
    </source>
</evidence>
<dbReference type="InterPro" id="IPR005898">
    <property type="entry name" value="Cyc_pep_transpt_SyrD/YojI"/>
</dbReference>
<evidence type="ECO:0000259" key="9">
    <source>
        <dbReference type="PROSITE" id="PS50893"/>
    </source>
</evidence>
<evidence type="ECO:0000313" key="11">
    <source>
        <dbReference type="EMBL" id="VFJ60866.1"/>
    </source>
</evidence>
<feature type="transmembrane region" description="Helical" evidence="8">
    <location>
        <begin position="156"/>
        <end position="179"/>
    </location>
</feature>
<evidence type="ECO:0000259" key="10">
    <source>
        <dbReference type="PROSITE" id="PS50929"/>
    </source>
</evidence>
<dbReference type="InterPro" id="IPR003439">
    <property type="entry name" value="ABC_transporter-like_ATP-bd"/>
</dbReference>
<evidence type="ECO:0000256" key="7">
    <source>
        <dbReference type="ARBA" id="ARBA00023136"/>
    </source>
</evidence>
<dbReference type="NCBIfam" id="TIGR01194">
    <property type="entry name" value="cyc_pep_trnsptr"/>
    <property type="match status" value="1"/>
</dbReference>
<gene>
    <name evidence="11" type="ORF">BECKFW1821B_GA0114236_10613</name>
</gene>
<feature type="transmembrane region" description="Helical" evidence="8">
    <location>
        <begin position="242"/>
        <end position="264"/>
    </location>
</feature>
<evidence type="ECO:0000256" key="3">
    <source>
        <dbReference type="ARBA" id="ARBA00022692"/>
    </source>
</evidence>
<dbReference type="GO" id="GO:0140359">
    <property type="term" value="F:ABC-type transporter activity"/>
    <property type="evidence" value="ECO:0007669"/>
    <property type="project" value="InterPro"/>
</dbReference>
<dbReference type="GO" id="GO:0016887">
    <property type="term" value="F:ATP hydrolysis activity"/>
    <property type="evidence" value="ECO:0007669"/>
    <property type="project" value="InterPro"/>
</dbReference>
<dbReference type="Gene3D" id="3.40.50.300">
    <property type="entry name" value="P-loop containing nucleotide triphosphate hydrolases"/>
    <property type="match status" value="1"/>
</dbReference>
<evidence type="ECO:0000256" key="8">
    <source>
        <dbReference type="SAM" id="Phobius"/>
    </source>
</evidence>
<keyword evidence="4" id="KW-0547">Nucleotide-binding</keyword>
<feature type="transmembrane region" description="Helical" evidence="8">
    <location>
        <begin position="21"/>
        <end position="43"/>
    </location>
</feature>
<protein>
    <submittedName>
        <fullName evidence="11">Putative ATP-binding cassette transporter</fullName>
    </submittedName>
</protein>
<sequence length="542" mass="61495">MDLVDLLAKEFQTKRIKSTDGLIILLLLAVSAAAWITILHTLSDLVRAGQADFPGLQFLGFIASYLVFLIANLLSKRRVVHLFEEFIFNIRYRLLRNLRRMELEPFEKIGGTAFFNVATLDLRYISDIAEVVWYLLSDSLILFGVLVYMASLSLPVFAIILGILILGFIGFLIIQSILIKKVHITRDREDSLFDLIEGLLFDFKSLKIDRTKNDDFFRRGIERNVLAVRDLRRTVGYIRGEANILIQVVWLLMFLFIIFVLPHLDMVDAGTLFSLGTAILLMPFVALMNDLNDISFAHISVDRIFRFEEQLSGFRSDPHRTPRPARSRQVVRLAYENLRFNYTDEAGETTFSVGPIDLTFTAGEITFIIGGNGSGKSTLLKLLTGLYRPLTGTVAINGEEVGSGIQRELFSCVFTDFHLFDRFYGLKEVDGARVAELIGRMGLEHKVSYREGGFSTLDLSTGQRKRLALIAALLEDKPCYIFDEWAADQSPEFREYFYKTILPDLKARNKLIICVTHDDGYHHLADRIHKLELGRLAPGADG</sequence>
<keyword evidence="2" id="KW-0813">Transport</keyword>
<accession>A0A450T2U7</accession>
<evidence type="ECO:0000256" key="1">
    <source>
        <dbReference type="ARBA" id="ARBA00004651"/>
    </source>
</evidence>
<reference evidence="11" key="1">
    <citation type="submission" date="2019-02" db="EMBL/GenBank/DDBJ databases">
        <authorList>
            <person name="Gruber-Vodicka R. H."/>
            <person name="Seah K. B. B."/>
        </authorList>
    </citation>
    <scope>NUCLEOTIDE SEQUENCE</scope>
    <source>
        <strain evidence="11">BECK_BZ106</strain>
    </source>
</reference>
<proteinExistence type="predicted"/>
<organism evidence="11">
    <name type="scientific">Candidatus Kentrum sp. FW</name>
    <dbReference type="NCBI Taxonomy" id="2126338"/>
    <lineage>
        <taxon>Bacteria</taxon>
        <taxon>Pseudomonadati</taxon>
        <taxon>Pseudomonadota</taxon>
        <taxon>Gammaproteobacteria</taxon>
        <taxon>Candidatus Kentrum</taxon>
    </lineage>
</organism>
<feature type="domain" description="ABC transmembrane type-1" evidence="10">
    <location>
        <begin position="21"/>
        <end position="282"/>
    </location>
</feature>
<dbReference type="PANTHER" id="PTHR43553:SF11">
    <property type="entry name" value="ABC TRANSPORTER ATP-BINDING_PERMEASE PROTEIN YOJI"/>
    <property type="match status" value="1"/>
</dbReference>
<feature type="domain" description="ABC transporter" evidence="9">
    <location>
        <begin position="333"/>
        <end position="542"/>
    </location>
</feature>
<dbReference type="PROSITE" id="PS50893">
    <property type="entry name" value="ABC_TRANSPORTER_2"/>
    <property type="match status" value="1"/>
</dbReference>
<feature type="transmembrane region" description="Helical" evidence="8">
    <location>
        <begin position="270"/>
        <end position="288"/>
    </location>
</feature>
<feature type="transmembrane region" description="Helical" evidence="8">
    <location>
        <begin position="131"/>
        <end position="150"/>
    </location>
</feature>
<dbReference type="EMBL" id="CAADFD010000061">
    <property type="protein sequence ID" value="VFJ60866.1"/>
    <property type="molecule type" value="Genomic_DNA"/>
</dbReference>
<dbReference type="PANTHER" id="PTHR43553">
    <property type="entry name" value="HEAVY METAL TRANSPORTER"/>
    <property type="match status" value="1"/>
</dbReference>
<evidence type="ECO:0000256" key="4">
    <source>
        <dbReference type="ARBA" id="ARBA00022741"/>
    </source>
</evidence>
<dbReference type="InterPro" id="IPR050095">
    <property type="entry name" value="ECF_ABC_transporter_ATP-bd"/>
</dbReference>
<dbReference type="InterPro" id="IPR003593">
    <property type="entry name" value="AAA+_ATPase"/>
</dbReference>
<keyword evidence="6 8" id="KW-1133">Transmembrane helix</keyword>
<comment type="subcellular location">
    <subcellularLocation>
        <location evidence="1">Cell membrane</location>
        <topology evidence="1">Multi-pass membrane protein</topology>
    </subcellularLocation>
</comment>
<dbReference type="InterPro" id="IPR011527">
    <property type="entry name" value="ABC1_TM_dom"/>
</dbReference>
<dbReference type="SUPFAM" id="SSF52540">
    <property type="entry name" value="P-loop containing nucleoside triphosphate hydrolases"/>
    <property type="match status" value="1"/>
</dbReference>
<keyword evidence="7 8" id="KW-0472">Membrane</keyword>
<dbReference type="Pfam" id="PF00005">
    <property type="entry name" value="ABC_tran"/>
    <property type="match status" value="1"/>
</dbReference>
<dbReference type="SMART" id="SM00382">
    <property type="entry name" value="AAA"/>
    <property type="match status" value="1"/>
</dbReference>
<dbReference type="SUPFAM" id="SSF90123">
    <property type="entry name" value="ABC transporter transmembrane region"/>
    <property type="match status" value="1"/>
</dbReference>
<dbReference type="GO" id="GO:0015833">
    <property type="term" value="P:peptide transport"/>
    <property type="evidence" value="ECO:0007669"/>
    <property type="project" value="InterPro"/>
</dbReference>
<keyword evidence="3 8" id="KW-0812">Transmembrane</keyword>
<evidence type="ECO:0000256" key="2">
    <source>
        <dbReference type="ARBA" id="ARBA00022448"/>
    </source>
</evidence>
<feature type="transmembrane region" description="Helical" evidence="8">
    <location>
        <begin position="55"/>
        <end position="74"/>
    </location>
</feature>
<dbReference type="GO" id="GO:0043190">
    <property type="term" value="C:ATP-binding cassette (ABC) transporter complex"/>
    <property type="evidence" value="ECO:0007669"/>
    <property type="project" value="TreeGrafter"/>
</dbReference>
<name>A0A450T2U7_9GAMM</name>
<dbReference type="Gene3D" id="1.20.1560.10">
    <property type="entry name" value="ABC transporter type 1, transmembrane domain"/>
    <property type="match status" value="1"/>
</dbReference>
<dbReference type="GO" id="GO:1904680">
    <property type="term" value="F:peptide transmembrane transporter activity"/>
    <property type="evidence" value="ECO:0007669"/>
    <property type="project" value="InterPro"/>
</dbReference>